<gene>
    <name evidence="3" type="primary">PowCR01_000170700</name>
    <name evidence="3" type="ORF">POWCR01_000170700</name>
</gene>
<keyword evidence="2" id="KW-0472">Membrane</keyword>
<protein>
    <submittedName>
        <fullName evidence="3">PIR protein</fullName>
    </submittedName>
</protein>
<keyword evidence="2" id="KW-0812">Transmembrane</keyword>
<dbReference type="AlphaFoldDB" id="A0A1C3KJB1"/>
<evidence type="ECO:0000313" key="4">
    <source>
        <dbReference type="Proteomes" id="UP000243200"/>
    </source>
</evidence>
<reference evidence="3 4" key="1">
    <citation type="submission" date="2016-06" db="EMBL/GenBank/DDBJ databases">
        <authorList>
            <consortium name="Pathogen Informatics"/>
        </authorList>
    </citation>
    <scope>NUCLEOTIDE SEQUENCE [LARGE SCALE GENOMIC DNA]</scope>
</reference>
<evidence type="ECO:0000256" key="2">
    <source>
        <dbReference type="SAM" id="Phobius"/>
    </source>
</evidence>
<accession>A0A1C3KJB1</accession>
<feature type="transmembrane region" description="Helical" evidence="2">
    <location>
        <begin position="270"/>
        <end position="291"/>
    </location>
</feature>
<name>A0A1C3KJB1_PLAOA</name>
<dbReference type="VEuPathDB" id="PlasmoDB:PocGH01_00038400"/>
<dbReference type="EMBL" id="FLRJ01000589">
    <property type="protein sequence ID" value="SBT73987.1"/>
    <property type="molecule type" value="Genomic_DNA"/>
</dbReference>
<proteinExistence type="predicted"/>
<keyword evidence="2" id="KW-1133">Transmembrane helix</keyword>
<dbReference type="Proteomes" id="UP000243200">
    <property type="component" value="Unassembled WGS sequence"/>
</dbReference>
<organism evidence="3 4">
    <name type="scientific">Plasmodium ovale</name>
    <name type="common">malaria parasite P. ovale</name>
    <dbReference type="NCBI Taxonomy" id="36330"/>
    <lineage>
        <taxon>Eukaryota</taxon>
        <taxon>Sar</taxon>
        <taxon>Alveolata</taxon>
        <taxon>Apicomplexa</taxon>
        <taxon>Aconoidasida</taxon>
        <taxon>Haemosporida</taxon>
        <taxon>Plasmodiidae</taxon>
        <taxon>Plasmodium</taxon>
        <taxon>Plasmodium (Plasmodium)</taxon>
    </lineage>
</organism>
<dbReference type="OrthoDB" id="10333740at2759"/>
<evidence type="ECO:0000256" key="1">
    <source>
        <dbReference type="SAM" id="MobiDB-lite"/>
    </source>
</evidence>
<sequence length="340" mass="39977">MTNCEEDITSECQFFDDSKVKSIHEEFRNICDNNSDNQRCCTEPQDNLECCSIVADKMKKLKSKFNQILQSYQVETNAISSYRNAEDIKIQCICLKKSFYDKVLGDKDKLTNVYKFLNTCKREIRNKINGVSPSSCTFRNLNIEETERIKKIYGFYLFYYRNIKDLAVDKKLNDKPKGFRKGFYELCSSIIECLHDTSKSEYCEEFKEFNNKYNAFRVFLKSLISYPEKIDGSDCKYGCVLSQRLLNGQYHSDLREEIKRIRSRYHPTNFQTIAITVVFLIIGTITPREFWVRIRKLKNEETHAIVEDETENNSLFTSESLEHSSKRKGYSISYKSAKYS</sequence>
<dbReference type="VEuPathDB" id="PlasmoDB:POWCR01_000170700"/>
<evidence type="ECO:0000313" key="3">
    <source>
        <dbReference type="EMBL" id="SBT73987.1"/>
    </source>
</evidence>
<feature type="region of interest" description="Disordered" evidence="1">
    <location>
        <begin position="317"/>
        <end position="340"/>
    </location>
</feature>